<sequence length="161" mass="18427">MDSSGMQHFVRADNSCISSGHAQSGMLGYGPAGHNSRTFYDRKACIICHFIWHIAPFLAFFSLNDKIITTFILFYFLSLITSPNYFPPYKTITQTKFSIKLMLKNTKFMQNGHLQPIGMEVLQDGLRIQDSDLIFVAVKDPSDIRLFVLSSDGSEKMYFWF</sequence>
<reference evidence="1" key="1">
    <citation type="submission" date="2022-02" db="EMBL/GenBank/DDBJ databases">
        <title>Plant Genome Project.</title>
        <authorList>
            <person name="Zhang R.-G."/>
        </authorList>
    </citation>
    <scope>NUCLEOTIDE SEQUENCE</scope>
    <source>
        <strain evidence="1">AT1</strain>
    </source>
</reference>
<gene>
    <name evidence="1" type="ORF">RHMOL_Rhmol02G0117100</name>
</gene>
<dbReference type="Proteomes" id="UP001062846">
    <property type="component" value="Chromosome 2"/>
</dbReference>
<evidence type="ECO:0000313" key="2">
    <source>
        <dbReference type="Proteomes" id="UP001062846"/>
    </source>
</evidence>
<accession>A0ACC0PRE2</accession>
<organism evidence="1 2">
    <name type="scientific">Rhododendron molle</name>
    <name type="common">Chinese azalea</name>
    <name type="synonym">Azalea mollis</name>
    <dbReference type="NCBI Taxonomy" id="49168"/>
    <lineage>
        <taxon>Eukaryota</taxon>
        <taxon>Viridiplantae</taxon>
        <taxon>Streptophyta</taxon>
        <taxon>Embryophyta</taxon>
        <taxon>Tracheophyta</taxon>
        <taxon>Spermatophyta</taxon>
        <taxon>Magnoliopsida</taxon>
        <taxon>eudicotyledons</taxon>
        <taxon>Gunneridae</taxon>
        <taxon>Pentapetalae</taxon>
        <taxon>asterids</taxon>
        <taxon>Ericales</taxon>
        <taxon>Ericaceae</taxon>
        <taxon>Ericoideae</taxon>
        <taxon>Rhodoreae</taxon>
        <taxon>Rhododendron</taxon>
    </lineage>
</organism>
<name>A0ACC0PRE2_RHOML</name>
<dbReference type="EMBL" id="CM046389">
    <property type="protein sequence ID" value="KAI8567373.1"/>
    <property type="molecule type" value="Genomic_DNA"/>
</dbReference>
<comment type="caution">
    <text evidence="1">The sequence shown here is derived from an EMBL/GenBank/DDBJ whole genome shotgun (WGS) entry which is preliminary data.</text>
</comment>
<keyword evidence="2" id="KW-1185">Reference proteome</keyword>
<evidence type="ECO:0000313" key="1">
    <source>
        <dbReference type="EMBL" id="KAI8567373.1"/>
    </source>
</evidence>
<protein>
    <submittedName>
        <fullName evidence="1">Uncharacterized protein</fullName>
    </submittedName>
</protein>
<proteinExistence type="predicted"/>